<feature type="domain" description="DUF6268" evidence="1">
    <location>
        <begin position="185"/>
        <end position="269"/>
    </location>
</feature>
<dbReference type="AlphaFoldDB" id="A0A927BEF4"/>
<keyword evidence="3" id="KW-1185">Reference proteome</keyword>
<gene>
    <name evidence="2" type="ORF">IC235_11570</name>
</gene>
<dbReference type="Pfam" id="PF19783">
    <property type="entry name" value="DUF6268"/>
    <property type="match status" value="1"/>
</dbReference>
<dbReference type="Proteomes" id="UP000612233">
    <property type="component" value="Unassembled WGS sequence"/>
</dbReference>
<accession>A0A927BEF4</accession>
<evidence type="ECO:0000259" key="1">
    <source>
        <dbReference type="Pfam" id="PF19783"/>
    </source>
</evidence>
<protein>
    <recommendedName>
        <fullName evidence="1">DUF6268 domain-containing protein</fullName>
    </recommendedName>
</protein>
<sequence length="373" mass="42245">MRCHSIIRIGLLGFVLLEASELACGQVYPPPAPTATDTATNNLGNQRRFANPSVLGMGPSKGLVVRYERMPRFGVSSSAQVAGLKDFSTEATKNARLSIKGYIPAWNRPHLKVIVGLSYEREEFQFAQLPTSYELYDNIENKGLKSTAAQIAVIRPVDDVHWYLVRIKGELSGDYTSKELTRSDYSRFTAEAIYGWKRSPNFSWGVGFQYGYTFGRLSLYPAVVYNRTFSPRWGVEALAPARVTLRYNVNSNSLLYAGYSVDGLNYIVHLSRTPLERKNPDGTSDVSKVPLRTLELRETEVKFRLRWERELFSFLWLGAEAGYRYNYAFDAFDRTNADREKIIDSKLNGAPYAGLELFITPPRKLLEKAGVRR</sequence>
<dbReference type="EMBL" id="JACXAD010000011">
    <property type="protein sequence ID" value="MBD2768527.1"/>
    <property type="molecule type" value="Genomic_DNA"/>
</dbReference>
<proteinExistence type="predicted"/>
<evidence type="ECO:0000313" key="3">
    <source>
        <dbReference type="Proteomes" id="UP000612233"/>
    </source>
</evidence>
<comment type="caution">
    <text evidence="2">The sequence shown here is derived from an EMBL/GenBank/DDBJ whole genome shotgun (WGS) entry which is preliminary data.</text>
</comment>
<organism evidence="2 3">
    <name type="scientific">Hymenobacter montanus</name>
    <dbReference type="NCBI Taxonomy" id="2771359"/>
    <lineage>
        <taxon>Bacteria</taxon>
        <taxon>Pseudomonadati</taxon>
        <taxon>Bacteroidota</taxon>
        <taxon>Cytophagia</taxon>
        <taxon>Cytophagales</taxon>
        <taxon>Hymenobacteraceae</taxon>
        <taxon>Hymenobacter</taxon>
    </lineage>
</organism>
<dbReference type="InterPro" id="IPR046235">
    <property type="entry name" value="DUF6268"/>
</dbReference>
<dbReference type="RefSeq" id="WP_191005338.1">
    <property type="nucleotide sequence ID" value="NZ_JACXAD010000011.1"/>
</dbReference>
<name>A0A927BEF4_9BACT</name>
<evidence type="ECO:0000313" key="2">
    <source>
        <dbReference type="EMBL" id="MBD2768527.1"/>
    </source>
</evidence>
<reference evidence="2" key="1">
    <citation type="submission" date="2020-09" db="EMBL/GenBank/DDBJ databases">
        <authorList>
            <person name="Kim M.K."/>
        </authorList>
    </citation>
    <scope>NUCLEOTIDE SEQUENCE</scope>
    <source>
        <strain evidence="2">BT664</strain>
    </source>
</reference>